<evidence type="ECO:0000313" key="14">
    <source>
        <dbReference type="Proteomes" id="UP000273119"/>
    </source>
</evidence>
<evidence type="ECO:0000256" key="6">
    <source>
        <dbReference type="ARBA" id="ARBA00022801"/>
    </source>
</evidence>
<evidence type="ECO:0000259" key="12">
    <source>
        <dbReference type="PROSITE" id="PS51721"/>
    </source>
</evidence>
<evidence type="ECO:0000256" key="1">
    <source>
        <dbReference type="ARBA" id="ARBA00022490"/>
    </source>
</evidence>
<evidence type="ECO:0000259" key="11">
    <source>
        <dbReference type="PROSITE" id="PS50936"/>
    </source>
</evidence>
<comment type="subunit">
    <text evidence="10">Monomer. Associates with 30S ribosomal subunit, binds 16S rRNA.</text>
</comment>
<evidence type="ECO:0000256" key="3">
    <source>
        <dbReference type="ARBA" id="ARBA00022723"/>
    </source>
</evidence>
<comment type="cofactor">
    <cofactor evidence="10">
        <name>Zn(2+)</name>
        <dbReference type="ChEBI" id="CHEBI:29105"/>
    </cofactor>
    <text evidence="10">Binds 1 zinc ion per subunit.</text>
</comment>
<dbReference type="EMBL" id="QQXL01000004">
    <property type="protein sequence ID" value="RKW70555.1"/>
    <property type="molecule type" value="Genomic_DNA"/>
</dbReference>
<evidence type="ECO:0000256" key="8">
    <source>
        <dbReference type="ARBA" id="ARBA00022884"/>
    </source>
</evidence>
<dbReference type="HAMAP" id="MF_01820">
    <property type="entry name" value="GTPase_RsgA"/>
    <property type="match status" value="1"/>
</dbReference>
<evidence type="ECO:0000256" key="7">
    <source>
        <dbReference type="ARBA" id="ARBA00022833"/>
    </source>
</evidence>
<dbReference type="AlphaFoldDB" id="A0A496PJ83"/>
<dbReference type="Pfam" id="PF03193">
    <property type="entry name" value="RsgA_GTPase"/>
    <property type="match status" value="1"/>
</dbReference>
<dbReference type="PROSITE" id="PS51721">
    <property type="entry name" value="G_CP"/>
    <property type="match status" value="1"/>
</dbReference>
<dbReference type="InterPro" id="IPR027417">
    <property type="entry name" value="P-loop_NTPase"/>
</dbReference>
<comment type="similarity">
    <text evidence="10">Belongs to the TRAFAC class YlqF/YawG GTPase family. RsgA subfamily.</text>
</comment>
<dbReference type="GO" id="GO:0046872">
    <property type="term" value="F:metal ion binding"/>
    <property type="evidence" value="ECO:0007669"/>
    <property type="project" value="UniProtKB-KW"/>
</dbReference>
<sequence length="329" mass="34657">MRAERGLCEVLTEHGPARVLLQGAHHHGPEDTPTTGDWLAIIPATGADPALLDAILPRRTALARSSADGSSRGQVLAANVDTVVVTVSLAAPLRHTRTERLLALAWESGARPVVALTKADAQADPEAALADMRQVALGVDVILTSASLDQGTEALAAVVHGTVVLLGPSGAGKSTLGNRLLGQELLATGDVREADGKGRHTTAWRELLPLPGGGVLLDTPGLRSIGLTGSDEGLGRTFADVEALALECRFGDCEHRTEPGCAVLDAIAAGTLGERRLESYRKLLRETAWQASRTDAKARSARTARVKSTARQIRDMKKIPGNRFNRGDQ</sequence>
<feature type="binding site" evidence="10">
    <location>
        <begin position="167"/>
        <end position="175"/>
    </location>
    <ligand>
        <name>GTP</name>
        <dbReference type="ChEBI" id="CHEBI:37565"/>
    </ligand>
</feature>
<evidence type="ECO:0000256" key="5">
    <source>
        <dbReference type="ARBA" id="ARBA00022741"/>
    </source>
</evidence>
<feature type="binding site" evidence="10">
    <location>
        <position position="255"/>
    </location>
    <ligand>
        <name>Zn(2+)</name>
        <dbReference type="ChEBI" id="CHEBI:29105"/>
    </ligand>
</feature>
<dbReference type="NCBIfam" id="TIGR00157">
    <property type="entry name" value="ribosome small subunit-dependent GTPase A"/>
    <property type="match status" value="1"/>
</dbReference>
<reference evidence="13 14" key="1">
    <citation type="submission" date="2018-07" db="EMBL/GenBank/DDBJ databases">
        <title>Arthrobacter sp. nov., isolated from raw cow's milk with high bacterial count.</title>
        <authorList>
            <person name="Hahne J."/>
            <person name="Isele D."/>
            <person name="Lipski A."/>
        </authorList>
    </citation>
    <scope>NUCLEOTIDE SEQUENCE [LARGE SCALE GENOMIC DNA]</scope>
    <source>
        <strain evidence="13 14">JZ R-183</strain>
    </source>
</reference>
<protein>
    <recommendedName>
        <fullName evidence="10">Small ribosomal subunit biogenesis GTPase RsgA</fullName>
        <ecNumber evidence="10">3.6.1.-</ecNumber>
    </recommendedName>
</protein>
<keyword evidence="2 10" id="KW-0690">Ribosome biogenesis</keyword>
<keyword evidence="7 10" id="KW-0862">Zinc</keyword>
<dbReference type="Gene3D" id="3.40.50.300">
    <property type="entry name" value="P-loop containing nucleotide triphosphate hydrolases"/>
    <property type="match status" value="1"/>
</dbReference>
<keyword evidence="8 10" id="KW-0694">RNA-binding</keyword>
<organism evidence="13 14">
    <name type="scientific">Galactobacter caseinivorans</name>
    <dbReference type="NCBI Taxonomy" id="2676123"/>
    <lineage>
        <taxon>Bacteria</taxon>
        <taxon>Bacillati</taxon>
        <taxon>Actinomycetota</taxon>
        <taxon>Actinomycetes</taxon>
        <taxon>Micrococcales</taxon>
        <taxon>Micrococcaceae</taxon>
        <taxon>Galactobacter</taxon>
    </lineage>
</organism>
<keyword evidence="9 10" id="KW-0342">GTP-binding</keyword>
<keyword evidence="5 10" id="KW-0547">Nucleotide-binding</keyword>
<comment type="subcellular location">
    <subcellularLocation>
        <location evidence="10">Cytoplasm</location>
    </subcellularLocation>
</comment>
<evidence type="ECO:0000256" key="4">
    <source>
        <dbReference type="ARBA" id="ARBA00022730"/>
    </source>
</evidence>
<feature type="binding site" evidence="10">
    <location>
        <position position="248"/>
    </location>
    <ligand>
        <name>Zn(2+)</name>
        <dbReference type="ChEBI" id="CHEBI:29105"/>
    </ligand>
</feature>
<keyword evidence="1 10" id="KW-0963">Cytoplasm</keyword>
<keyword evidence="6 10" id="KW-0378">Hydrolase</keyword>
<dbReference type="GO" id="GO:0019843">
    <property type="term" value="F:rRNA binding"/>
    <property type="evidence" value="ECO:0007669"/>
    <property type="project" value="UniProtKB-KW"/>
</dbReference>
<dbReference type="Proteomes" id="UP000273119">
    <property type="component" value="Unassembled WGS sequence"/>
</dbReference>
<feature type="binding site" evidence="10">
    <location>
        <position position="261"/>
    </location>
    <ligand>
        <name>Zn(2+)</name>
        <dbReference type="ChEBI" id="CHEBI:29105"/>
    </ligand>
</feature>
<dbReference type="CDD" id="cd01854">
    <property type="entry name" value="YjeQ_EngC"/>
    <property type="match status" value="1"/>
</dbReference>
<feature type="domain" description="EngC GTPase" evidence="11">
    <location>
        <begin position="78"/>
        <end position="223"/>
    </location>
</feature>
<comment type="caution">
    <text evidence="13">The sequence shown here is derived from an EMBL/GenBank/DDBJ whole genome shotgun (WGS) entry which is preliminary data.</text>
</comment>
<dbReference type="InterPro" id="IPR004881">
    <property type="entry name" value="Ribosome_biogen_GTPase_RsgA"/>
</dbReference>
<evidence type="ECO:0000256" key="2">
    <source>
        <dbReference type="ARBA" id="ARBA00022517"/>
    </source>
</evidence>
<dbReference type="InterPro" id="IPR010914">
    <property type="entry name" value="RsgA_GTPase_dom"/>
</dbReference>
<dbReference type="GO" id="GO:0005525">
    <property type="term" value="F:GTP binding"/>
    <property type="evidence" value="ECO:0007669"/>
    <property type="project" value="UniProtKB-UniRule"/>
</dbReference>
<dbReference type="GO" id="GO:0042274">
    <property type="term" value="P:ribosomal small subunit biogenesis"/>
    <property type="evidence" value="ECO:0007669"/>
    <property type="project" value="UniProtKB-UniRule"/>
</dbReference>
<keyword evidence="14" id="KW-1185">Reference proteome</keyword>
<dbReference type="GO" id="GO:0003924">
    <property type="term" value="F:GTPase activity"/>
    <property type="evidence" value="ECO:0007669"/>
    <property type="project" value="UniProtKB-UniRule"/>
</dbReference>
<dbReference type="EC" id="3.6.1.-" evidence="10"/>
<feature type="domain" description="CP-type G" evidence="12">
    <location>
        <begin position="70"/>
        <end position="225"/>
    </location>
</feature>
<dbReference type="PROSITE" id="PS50936">
    <property type="entry name" value="ENGC_GTPASE"/>
    <property type="match status" value="1"/>
</dbReference>
<evidence type="ECO:0000256" key="10">
    <source>
        <dbReference type="HAMAP-Rule" id="MF_01820"/>
    </source>
</evidence>
<dbReference type="Gene3D" id="1.10.40.50">
    <property type="entry name" value="Probable gtpase engc, domain 3"/>
    <property type="match status" value="1"/>
</dbReference>
<evidence type="ECO:0000313" key="13">
    <source>
        <dbReference type="EMBL" id="RKW70555.1"/>
    </source>
</evidence>
<proteinExistence type="inferred from homology"/>
<accession>A0A496PJ83</accession>
<dbReference type="PANTHER" id="PTHR32120:SF10">
    <property type="entry name" value="SMALL RIBOSOMAL SUBUNIT BIOGENESIS GTPASE RSGA"/>
    <property type="match status" value="1"/>
</dbReference>
<keyword evidence="4 10" id="KW-0699">rRNA-binding</keyword>
<keyword evidence="3 10" id="KW-0479">Metal-binding</keyword>
<dbReference type="InterPro" id="IPR030378">
    <property type="entry name" value="G_CP_dom"/>
</dbReference>
<feature type="binding site" evidence="10">
    <location>
        <begin position="117"/>
        <end position="120"/>
    </location>
    <ligand>
        <name>GTP</name>
        <dbReference type="ChEBI" id="CHEBI:37565"/>
    </ligand>
</feature>
<dbReference type="GO" id="GO:0005737">
    <property type="term" value="C:cytoplasm"/>
    <property type="evidence" value="ECO:0007669"/>
    <property type="project" value="UniProtKB-SubCell"/>
</dbReference>
<evidence type="ECO:0000256" key="9">
    <source>
        <dbReference type="ARBA" id="ARBA00023134"/>
    </source>
</evidence>
<dbReference type="SUPFAM" id="SSF52540">
    <property type="entry name" value="P-loop containing nucleoside triphosphate hydrolases"/>
    <property type="match status" value="1"/>
</dbReference>
<comment type="function">
    <text evidence="10">One of several proteins that assist in the late maturation steps of the functional core of the 30S ribosomal subunit. Helps release RbfA from mature subunits. May play a role in the assembly of ribosomal proteins into the subunit. Circularly permuted GTPase that catalyzes slow GTP hydrolysis, GTPase activity is stimulated by the 30S ribosomal subunit.</text>
</comment>
<name>A0A496PJ83_9MICC</name>
<feature type="binding site" evidence="10">
    <location>
        <position position="253"/>
    </location>
    <ligand>
        <name>Zn(2+)</name>
        <dbReference type="ChEBI" id="CHEBI:29105"/>
    </ligand>
</feature>
<dbReference type="PANTHER" id="PTHR32120">
    <property type="entry name" value="SMALL RIBOSOMAL SUBUNIT BIOGENESIS GTPASE RSGA"/>
    <property type="match status" value="1"/>
</dbReference>
<gene>
    <name evidence="10 13" type="primary">rsgA</name>
    <name evidence="13" type="ORF">DWQ67_07910</name>
</gene>